<dbReference type="GO" id="GO:0005975">
    <property type="term" value="P:carbohydrate metabolic process"/>
    <property type="evidence" value="ECO:0007669"/>
    <property type="project" value="InterPro"/>
</dbReference>
<keyword evidence="3" id="KW-1185">Reference proteome</keyword>
<dbReference type="OrthoDB" id="628098at2"/>
<dbReference type="Proteomes" id="UP000244896">
    <property type="component" value="Chromosome"/>
</dbReference>
<keyword evidence="1" id="KW-0732">Signal</keyword>
<accession>A0A2U8E3U7</accession>
<feature type="signal peptide" evidence="1">
    <location>
        <begin position="1"/>
        <end position="25"/>
    </location>
</feature>
<gene>
    <name evidence="2" type="ORF">CKA38_09645</name>
</gene>
<dbReference type="RefSeq" id="WP_108825285.1">
    <property type="nucleotide sequence ID" value="NZ_CP023004.1"/>
</dbReference>
<organism evidence="2 3">
    <name type="scientific">Ereboglobus luteus</name>
    <dbReference type="NCBI Taxonomy" id="1796921"/>
    <lineage>
        <taxon>Bacteria</taxon>
        <taxon>Pseudomonadati</taxon>
        <taxon>Verrucomicrobiota</taxon>
        <taxon>Opitutia</taxon>
        <taxon>Opitutales</taxon>
        <taxon>Opitutaceae</taxon>
        <taxon>Ereboglobus</taxon>
    </lineage>
</organism>
<dbReference type="PROSITE" id="PS51257">
    <property type="entry name" value="PROKAR_LIPOPROTEIN"/>
    <property type="match status" value="1"/>
</dbReference>
<dbReference type="EMBL" id="CP023004">
    <property type="protein sequence ID" value="AWI09476.1"/>
    <property type="molecule type" value="Genomic_DNA"/>
</dbReference>
<proteinExistence type="predicted"/>
<evidence type="ECO:0000313" key="2">
    <source>
        <dbReference type="EMBL" id="AWI09476.1"/>
    </source>
</evidence>
<sequence>MPLSLRRLVPVILSGLLLSVACLRAQNTGRPASGFQPAFTILFRTDDPKIAMRPAGISGVPYNVPSWQVYPSRAAKTVAKRDITQGGDGFDERILDGAMRNRAFNLFDAADRTELTGTDSGGTFSFPDTNPNVRLAAVLDTTTGAFPTLTITATRKRDGYLSIGYTGAPACAEADAEEGWQPLIWTERRFPMLPYLTTAHMCPLPGAFVRHGGTLYGVVADPSELPFQPLPTFDNSRFGVALRTAEKTLSPMLFFPMLGGAGSHGKAGETLTFKLRLVALPGTDVTAAFEKIARELYDFRDRRHNALGTLNAALTNIIDYGMSKYSYWNAPLRGCGYSTDVPGAVKNVSSLNPLELAFVTGRPELFNDRARPILEYLFSREKFLFSLDPKQKIQSPSRALLGPCAPVSEFAALHDISHGNTNVFIETARKLYPRDRVINLDDVSRGPTWWNALALYRSTGEKHWLELARKGADAYITRRVDKPATTFKDPDGQGTFFWTGYVPRWLDLLMLHEATGEKRYLDAAHRGARLNALYIWMCPLIPDTDIRVNIGGKAPVYWYLGRRGFPAIPIPEETAPAWRLSEQGLNPESSGTATGHRAIFMAHHAPWMLRLAALTGDTFLHDIARSAVIGRYRGFPGYHINTARTTVYEKADYALRPHEKMSYNSIHYNHVWPMASMVLDYLVSDVITRSRDAIHFPDQYIEGYAYLQSRFYGHRPGKMYDINGLNLWIPDNLVTAGSDELNHIAAHNSGGVALAFTNQSFAPVSSKVLLNPSCFSTLPANTKVRLYRENKYIGTITCNPREGIPVDVAASGISAIYIEGAKPAIGWTPGRDLAKPVTTGVQKLAPGDARAATFSFGDRSTWLYAYLREDDSKWNNAKLTITTGGTTTTLTDDSFPFEFSKDLAPADGYDPQLKLTAEPK</sequence>
<dbReference type="SUPFAM" id="SSF48208">
    <property type="entry name" value="Six-hairpin glycosidases"/>
    <property type="match status" value="1"/>
</dbReference>
<reference evidence="2 3" key="1">
    <citation type="journal article" date="2018" name="Syst. Appl. Microbiol.">
        <title>Ereboglobus luteus gen. nov. sp. nov. from cockroach guts, and new insights into the oxygen relationship of the genera Opitutus and Didymococcus (Verrucomicrobia: Opitutaceae).</title>
        <authorList>
            <person name="Tegtmeier D."/>
            <person name="Belitz A."/>
            <person name="Radek R."/>
            <person name="Heimerl T."/>
            <person name="Brune A."/>
        </authorList>
    </citation>
    <scope>NUCLEOTIDE SEQUENCE [LARGE SCALE GENOMIC DNA]</scope>
    <source>
        <strain evidence="2 3">Ho45</strain>
    </source>
</reference>
<name>A0A2U8E3U7_9BACT</name>
<dbReference type="AlphaFoldDB" id="A0A2U8E3U7"/>
<feature type="chain" id="PRO_5015835672" evidence="1">
    <location>
        <begin position="26"/>
        <end position="920"/>
    </location>
</feature>
<evidence type="ECO:0000313" key="3">
    <source>
        <dbReference type="Proteomes" id="UP000244896"/>
    </source>
</evidence>
<protein>
    <submittedName>
        <fullName evidence="2">Uncharacterized protein</fullName>
    </submittedName>
</protein>
<evidence type="ECO:0000256" key="1">
    <source>
        <dbReference type="SAM" id="SignalP"/>
    </source>
</evidence>
<dbReference type="KEGG" id="elut:CKA38_09645"/>
<dbReference type="InterPro" id="IPR008928">
    <property type="entry name" value="6-hairpin_glycosidase_sf"/>
</dbReference>